<evidence type="ECO:0000313" key="4">
    <source>
        <dbReference type="Proteomes" id="UP000494363"/>
    </source>
</evidence>
<protein>
    <recommendedName>
        <fullName evidence="5">Lipoprotein</fullName>
    </recommendedName>
</protein>
<keyword evidence="2" id="KW-0732">Signal</keyword>
<dbReference type="AlphaFoldDB" id="A0A6J5ECT2"/>
<feature type="compositionally biased region" description="Polar residues" evidence="1">
    <location>
        <begin position="71"/>
        <end position="80"/>
    </location>
</feature>
<organism evidence="3 4">
    <name type="scientific">Paraburkholderia humisilvae</name>
    <dbReference type="NCBI Taxonomy" id="627669"/>
    <lineage>
        <taxon>Bacteria</taxon>
        <taxon>Pseudomonadati</taxon>
        <taxon>Pseudomonadota</taxon>
        <taxon>Betaproteobacteria</taxon>
        <taxon>Burkholderiales</taxon>
        <taxon>Burkholderiaceae</taxon>
        <taxon>Paraburkholderia</taxon>
    </lineage>
</organism>
<accession>A0A6J5ECT2</accession>
<evidence type="ECO:0000256" key="2">
    <source>
        <dbReference type="SAM" id="SignalP"/>
    </source>
</evidence>
<reference evidence="3 4" key="1">
    <citation type="submission" date="2020-04" db="EMBL/GenBank/DDBJ databases">
        <authorList>
            <person name="De Canck E."/>
        </authorList>
    </citation>
    <scope>NUCLEOTIDE SEQUENCE [LARGE SCALE GENOMIC DNA]</scope>
    <source>
        <strain evidence="3 4">LMG 29542</strain>
    </source>
</reference>
<evidence type="ECO:0000256" key="1">
    <source>
        <dbReference type="SAM" id="MobiDB-lite"/>
    </source>
</evidence>
<keyword evidence="4" id="KW-1185">Reference proteome</keyword>
<name>A0A6J5ECT2_9BURK</name>
<dbReference type="EMBL" id="CADIKH010000024">
    <property type="protein sequence ID" value="CAB3764298.1"/>
    <property type="molecule type" value="Genomic_DNA"/>
</dbReference>
<sequence length="80" mass="8552">MKINLTTVPLITFVTMLCNIPAYAITCSTEKRDGDASTIASKASSAKSNGASAGKQHSKNCRQGKEEKTHGTSVSVWDYN</sequence>
<feature type="region of interest" description="Disordered" evidence="1">
    <location>
        <begin position="38"/>
        <end position="80"/>
    </location>
</feature>
<evidence type="ECO:0000313" key="3">
    <source>
        <dbReference type="EMBL" id="CAB3764298.1"/>
    </source>
</evidence>
<feature type="chain" id="PRO_5026898215" description="Lipoprotein" evidence="2">
    <location>
        <begin position="25"/>
        <end position="80"/>
    </location>
</feature>
<feature type="signal peptide" evidence="2">
    <location>
        <begin position="1"/>
        <end position="24"/>
    </location>
</feature>
<feature type="compositionally biased region" description="Low complexity" evidence="1">
    <location>
        <begin position="38"/>
        <end position="55"/>
    </location>
</feature>
<evidence type="ECO:0008006" key="5">
    <source>
        <dbReference type="Google" id="ProtNLM"/>
    </source>
</evidence>
<proteinExistence type="predicted"/>
<dbReference type="Proteomes" id="UP000494363">
    <property type="component" value="Unassembled WGS sequence"/>
</dbReference>
<gene>
    <name evidence="3" type="ORF">LMG29542_04831</name>
</gene>